<dbReference type="AlphaFoldDB" id="A0A177D033"/>
<accession>A0A177D033</accession>
<dbReference type="GeneID" id="28768958"/>
<evidence type="ECO:0000313" key="2">
    <source>
        <dbReference type="EMBL" id="OAG13075.1"/>
    </source>
</evidence>
<sequence length="124" mass="13580">MALFSLIGLPRPALGRARYLHQRTTASRVGQHIYRLRGAPTSAVPISILIPLHLIADGGADPPRDGTQQESITQGRSGTVLKDWGEDKDVSACLLFWHYSRIAREPAAASTPSFPVRTKMFMLA</sequence>
<protein>
    <submittedName>
        <fullName evidence="2">Uncharacterized protein</fullName>
    </submittedName>
</protein>
<dbReference type="InParanoid" id="A0A177D033"/>
<gene>
    <name evidence="2" type="ORF">CC84DRAFT_179696</name>
</gene>
<name>A0A177D033_9PLEO</name>
<dbReference type="Proteomes" id="UP000077069">
    <property type="component" value="Unassembled WGS sequence"/>
</dbReference>
<dbReference type="RefSeq" id="XP_018043440.1">
    <property type="nucleotide sequence ID" value="XM_018185472.1"/>
</dbReference>
<feature type="compositionally biased region" description="Polar residues" evidence="1">
    <location>
        <begin position="66"/>
        <end position="77"/>
    </location>
</feature>
<dbReference type="EMBL" id="KV441548">
    <property type="protein sequence ID" value="OAG13075.1"/>
    <property type="molecule type" value="Genomic_DNA"/>
</dbReference>
<proteinExistence type="predicted"/>
<reference evidence="2 3" key="1">
    <citation type="submission" date="2016-05" db="EMBL/GenBank/DDBJ databases">
        <title>Comparative analysis of secretome profiles of manganese(II)-oxidizing ascomycete fungi.</title>
        <authorList>
            <consortium name="DOE Joint Genome Institute"/>
            <person name="Zeiner C.A."/>
            <person name="Purvine S.O."/>
            <person name="Zink E.M."/>
            <person name="Wu S."/>
            <person name="Pasa-Tolic L."/>
            <person name="Chaput D.L."/>
            <person name="Haridas S."/>
            <person name="Grigoriev I.V."/>
            <person name="Santelli C.M."/>
            <person name="Hansel C.M."/>
        </authorList>
    </citation>
    <scope>NUCLEOTIDE SEQUENCE [LARGE SCALE GENOMIC DNA]</scope>
    <source>
        <strain evidence="2 3">AP3s5-JAC2a</strain>
    </source>
</reference>
<keyword evidence="3" id="KW-1185">Reference proteome</keyword>
<feature type="region of interest" description="Disordered" evidence="1">
    <location>
        <begin position="59"/>
        <end position="79"/>
    </location>
</feature>
<organism evidence="2 3">
    <name type="scientific">Paraphaeosphaeria sporulosa</name>
    <dbReference type="NCBI Taxonomy" id="1460663"/>
    <lineage>
        <taxon>Eukaryota</taxon>
        <taxon>Fungi</taxon>
        <taxon>Dikarya</taxon>
        <taxon>Ascomycota</taxon>
        <taxon>Pezizomycotina</taxon>
        <taxon>Dothideomycetes</taxon>
        <taxon>Pleosporomycetidae</taxon>
        <taxon>Pleosporales</taxon>
        <taxon>Massarineae</taxon>
        <taxon>Didymosphaeriaceae</taxon>
        <taxon>Paraphaeosphaeria</taxon>
    </lineage>
</organism>
<evidence type="ECO:0000313" key="3">
    <source>
        <dbReference type="Proteomes" id="UP000077069"/>
    </source>
</evidence>
<evidence type="ECO:0000256" key="1">
    <source>
        <dbReference type="SAM" id="MobiDB-lite"/>
    </source>
</evidence>